<dbReference type="EMBL" id="GGEC01079896">
    <property type="protein sequence ID" value="MBX60380.1"/>
    <property type="molecule type" value="Transcribed_RNA"/>
</dbReference>
<organism evidence="2">
    <name type="scientific">Rhizophora mucronata</name>
    <name type="common">Asiatic mangrove</name>
    <dbReference type="NCBI Taxonomy" id="61149"/>
    <lineage>
        <taxon>Eukaryota</taxon>
        <taxon>Viridiplantae</taxon>
        <taxon>Streptophyta</taxon>
        <taxon>Embryophyta</taxon>
        <taxon>Tracheophyta</taxon>
        <taxon>Spermatophyta</taxon>
        <taxon>Magnoliopsida</taxon>
        <taxon>eudicotyledons</taxon>
        <taxon>Gunneridae</taxon>
        <taxon>Pentapetalae</taxon>
        <taxon>rosids</taxon>
        <taxon>fabids</taxon>
        <taxon>Malpighiales</taxon>
        <taxon>Rhizophoraceae</taxon>
        <taxon>Rhizophora</taxon>
    </lineage>
</organism>
<dbReference type="AlphaFoldDB" id="A0A2P2Q040"/>
<feature type="region of interest" description="Disordered" evidence="1">
    <location>
        <begin position="1"/>
        <end position="28"/>
    </location>
</feature>
<accession>A0A2P2Q040</accession>
<evidence type="ECO:0000256" key="1">
    <source>
        <dbReference type="SAM" id="MobiDB-lite"/>
    </source>
</evidence>
<proteinExistence type="predicted"/>
<sequence length="28" mass="3162">MRFKAQGNDQKPMVSESTSRGIRILTPI</sequence>
<name>A0A2P2Q040_RHIMU</name>
<evidence type="ECO:0000313" key="2">
    <source>
        <dbReference type="EMBL" id="MBX60380.1"/>
    </source>
</evidence>
<protein>
    <submittedName>
        <fullName evidence="2">Uncharacterized protein</fullName>
    </submittedName>
</protein>
<reference evidence="2" key="1">
    <citation type="submission" date="2018-02" db="EMBL/GenBank/DDBJ databases">
        <title>Rhizophora mucronata_Transcriptome.</title>
        <authorList>
            <person name="Meera S.P."/>
            <person name="Sreeshan A."/>
            <person name="Augustine A."/>
        </authorList>
    </citation>
    <scope>NUCLEOTIDE SEQUENCE</scope>
    <source>
        <tissue evidence="2">Leaf</tissue>
    </source>
</reference>